<keyword evidence="3" id="KW-1185">Reference proteome</keyword>
<proteinExistence type="predicted"/>
<accession>A0ABQ1HZU0</accession>
<dbReference type="InterPro" id="IPR013424">
    <property type="entry name" value="Ice-binding_C"/>
</dbReference>
<dbReference type="Pfam" id="PF07589">
    <property type="entry name" value="PEP-CTERM"/>
    <property type="match status" value="1"/>
</dbReference>
<evidence type="ECO:0000313" key="2">
    <source>
        <dbReference type="EMBL" id="GGB02816.1"/>
    </source>
</evidence>
<organism evidence="2 3">
    <name type="scientific">Agarivorans gilvus</name>
    <dbReference type="NCBI Taxonomy" id="680279"/>
    <lineage>
        <taxon>Bacteria</taxon>
        <taxon>Pseudomonadati</taxon>
        <taxon>Pseudomonadota</taxon>
        <taxon>Gammaproteobacteria</taxon>
        <taxon>Alteromonadales</taxon>
        <taxon>Alteromonadaceae</taxon>
        <taxon>Agarivorans</taxon>
    </lineage>
</organism>
<evidence type="ECO:0000313" key="3">
    <source>
        <dbReference type="Proteomes" id="UP000651977"/>
    </source>
</evidence>
<gene>
    <name evidence="2" type="ORF">GCM10007414_15230</name>
</gene>
<comment type="caution">
    <text evidence="2">The sequence shown here is derived from an EMBL/GenBank/DDBJ whole genome shotgun (WGS) entry which is preliminary data.</text>
</comment>
<evidence type="ECO:0000259" key="1">
    <source>
        <dbReference type="Pfam" id="PF07589"/>
    </source>
</evidence>
<dbReference type="Proteomes" id="UP000651977">
    <property type="component" value="Unassembled WGS sequence"/>
</dbReference>
<dbReference type="RefSeq" id="WP_055734383.1">
    <property type="nucleotide sequence ID" value="NZ_BMDY01000007.1"/>
</dbReference>
<protein>
    <recommendedName>
        <fullName evidence="1">Ice-binding protein C-terminal domain-containing protein</fullName>
    </recommendedName>
</protein>
<feature type="domain" description="Ice-binding protein C-terminal" evidence="1">
    <location>
        <begin position="173"/>
        <end position="192"/>
    </location>
</feature>
<sequence length="202" mass="22438">MQVTFNKQFIFLLISLTLSLPLKAGVIIDTITIYYNRGTSLTLNFDDTIYQPIPYGPGDLQLSSISSISGIFTTPGFASTIQIEDLQGGSYIGIYIDDLLNVSLTSFYLNYANNEGFLAKYLDYYLSTSDSSLYLEYCSYNGSPDTCGFRSETWSMTEYTVSSREANNVSVNEPTTLILLALGLFGLVWRMRGGQTKMEGAH</sequence>
<dbReference type="EMBL" id="BMDY01000007">
    <property type="protein sequence ID" value="GGB02816.1"/>
    <property type="molecule type" value="Genomic_DNA"/>
</dbReference>
<name>A0ABQ1HZU0_9ALTE</name>
<reference evidence="3" key="1">
    <citation type="journal article" date="2019" name="Int. J. Syst. Evol. Microbiol.">
        <title>The Global Catalogue of Microorganisms (GCM) 10K type strain sequencing project: providing services to taxonomists for standard genome sequencing and annotation.</title>
        <authorList>
            <consortium name="The Broad Institute Genomics Platform"/>
            <consortium name="The Broad Institute Genome Sequencing Center for Infectious Disease"/>
            <person name="Wu L."/>
            <person name="Ma J."/>
        </authorList>
    </citation>
    <scope>NUCLEOTIDE SEQUENCE [LARGE SCALE GENOMIC DNA]</scope>
    <source>
        <strain evidence="3">CGMCC 1.10131</strain>
    </source>
</reference>